<dbReference type="Proteomes" id="UP001595962">
    <property type="component" value="Unassembled WGS sequence"/>
</dbReference>
<keyword evidence="2" id="KW-1185">Reference proteome</keyword>
<accession>A0ABV9JGH8</accession>
<dbReference type="EMBL" id="JBHSGB010000001">
    <property type="protein sequence ID" value="MFC4653497.1"/>
    <property type="molecule type" value="Genomic_DNA"/>
</dbReference>
<comment type="caution">
    <text evidence="1">The sequence shown here is derived from an EMBL/GenBank/DDBJ whole genome shotgun (WGS) entry which is preliminary data.</text>
</comment>
<sequence>MGHVMADIDKLEQQARTMSHQVSAGQVPDFTSVQQWLERLKKTYTTLEQVTVHTGKSAEAKNDDITFF</sequence>
<protein>
    <recommendedName>
        <fullName evidence="3">WXG100 family type VII secretion target</fullName>
    </recommendedName>
</protein>
<evidence type="ECO:0000313" key="2">
    <source>
        <dbReference type="Proteomes" id="UP001595962"/>
    </source>
</evidence>
<proteinExistence type="predicted"/>
<gene>
    <name evidence="1" type="ORF">ACFO3I_00530</name>
</gene>
<dbReference type="RefSeq" id="WP_377330844.1">
    <property type="nucleotide sequence ID" value="NZ_JBHSGB010000001.1"/>
</dbReference>
<reference evidence="2" key="1">
    <citation type="journal article" date="2019" name="Int. J. Syst. Evol. Microbiol.">
        <title>The Global Catalogue of Microorganisms (GCM) 10K type strain sequencing project: providing services to taxonomists for standard genome sequencing and annotation.</title>
        <authorList>
            <consortium name="The Broad Institute Genomics Platform"/>
            <consortium name="The Broad Institute Genome Sequencing Center for Infectious Disease"/>
            <person name="Wu L."/>
            <person name="Ma J."/>
        </authorList>
    </citation>
    <scope>NUCLEOTIDE SEQUENCE [LARGE SCALE GENOMIC DNA]</scope>
    <source>
        <strain evidence="2">DT28</strain>
    </source>
</reference>
<evidence type="ECO:0008006" key="3">
    <source>
        <dbReference type="Google" id="ProtNLM"/>
    </source>
</evidence>
<organism evidence="1 2">
    <name type="scientific">Rheinheimera marina</name>
    <dbReference type="NCBI Taxonomy" id="1774958"/>
    <lineage>
        <taxon>Bacteria</taxon>
        <taxon>Pseudomonadati</taxon>
        <taxon>Pseudomonadota</taxon>
        <taxon>Gammaproteobacteria</taxon>
        <taxon>Chromatiales</taxon>
        <taxon>Chromatiaceae</taxon>
        <taxon>Rheinheimera</taxon>
    </lineage>
</organism>
<name>A0ABV9JGH8_9GAMM</name>
<evidence type="ECO:0000313" key="1">
    <source>
        <dbReference type="EMBL" id="MFC4653497.1"/>
    </source>
</evidence>